<gene>
    <name evidence="2" type="ORF">PHPALM_13881</name>
</gene>
<dbReference type="EMBL" id="NCKW01007820">
    <property type="protein sequence ID" value="POM69801.1"/>
    <property type="molecule type" value="Genomic_DNA"/>
</dbReference>
<evidence type="ECO:0000313" key="2">
    <source>
        <dbReference type="EMBL" id="POM69801.1"/>
    </source>
</evidence>
<accession>A0A2P4XW65</accession>
<name>A0A2P4XW65_9STRA</name>
<keyword evidence="3" id="KW-1185">Reference proteome</keyword>
<organism evidence="2 3">
    <name type="scientific">Phytophthora palmivora</name>
    <dbReference type="NCBI Taxonomy" id="4796"/>
    <lineage>
        <taxon>Eukaryota</taxon>
        <taxon>Sar</taxon>
        <taxon>Stramenopiles</taxon>
        <taxon>Oomycota</taxon>
        <taxon>Peronosporomycetes</taxon>
        <taxon>Peronosporales</taxon>
        <taxon>Peronosporaceae</taxon>
        <taxon>Phytophthora</taxon>
    </lineage>
</organism>
<dbReference type="OrthoDB" id="119265at2759"/>
<sequence length="157" mass="18065">MTLRETSQDQDGQHKRPPENAEDVPVKKRRRSKMKSLIDTWFECWKSTDESKKSDSKQIVTFMKLFLPNDYVLDKNADIFKEQVKQVGDQAAANLQVYPRENNISSSGSSAILKALRKLHYHGAFNEHIRAYRCLLAIGKIIDPAPAHYHDTLVHTQ</sequence>
<evidence type="ECO:0000313" key="3">
    <source>
        <dbReference type="Proteomes" id="UP000237271"/>
    </source>
</evidence>
<comment type="caution">
    <text evidence="2">The sequence shown here is derived from an EMBL/GenBank/DDBJ whole genome shotgun (WGS) entry which is preliminary data.</text>
</comment>
<protein>
    <submittedName>
        <fullName evidence="2">Uncharacterized protein</fullName>
    </submittedName>
</protein>
<evidence type="ECO:0000256" key="1">
    <source>
        <dbReference type="SAM" id="MobiDB-lite"/>
    </source>
</evidence>
<dbReference type="Proteomes" id="UP000237271">
    <property type="component" value="Unassembled WGS sequence"/>
</dbReference>
<reference evidence="2 3" key="1">
    <citation type="journal article" date="2017" name="Genome Biol. Evol.">
        <title>Phytophthora megakarya and P. palmivora, closely related causal agents of cacao black pod rot, underwent increases in genome sizes and gene numbers by different mechanisms.</title>
        <authorList>
            <person name="Ali S.S."/>
            <person name="Shao J."/>
            <person name="Lary D.J."/>
            <person name="Kronmiller B."/>
            <person name="Shen D."/>
            <person name="Strem M.D."/>
            <person name="Amoako-Attah I."/>
            <person name="Akrofi A.Y."/>
            <person name="Begoude B.A."/>
            <person name="Ten Hoopen G.M."/>
            <person name="Coulibaly K."/>
            <person name="Kebe B.I."/>
            <person name="Melnick R.L."/>
            <person name="Guiltinan M.J."/>
            <person name="Tyler B.M."/>
            <person name="Meinhardt L.W."/>
            <person name="Bailey B.A."/>
        </authorList>
    </citation>
    <scope>NUCLEOTIDE SEQUENCE [LARGE SCALE GENOMIC DNA]</scope>
    <source>
        <strain evidence="3">sbr112.9</strain>
    </source>
</reference>
<dbReference type="AlphaFoldDB" id="A0A2P4XW65"/>
<feature type="region of interest" description="Disordered" evidence="1">
    <location>
        <begin position="1"/>
        <end position="31"/>
    </location>
</feature>
<proteinExistence type="predicted"/>